<gene>
    <name evidence="5" type="ORF">JMA39_03880</name>
</gene>
<evidence type="ECO:0000313" key="6">
    <source>
        <dbReference type="Proteomes" id="UP000604898"/>
    </source>
</evidence>
<dbReference type="EMBL" id="JAESVD010000002">
    <property type="protein sequence ID" value="MBL4912274.1"/>
    <property type="molecule type" value="Genomic_DNA"/>
</dbReference>
<keyword evidence="1" id="KW-0805">Transcription regulation</keyword>
<reference evidence="5 6" key="1">
    <citation type="submission" date="2021-01" db="EMBL/GenBank/DDBJ databases">
        <title>Genome sequence of Shewanella schlegeliana JCM 11561.</title>
        <authorList>
            <person name="Zhang H."/>
            <person name="Li C."/>
        </authorList>
    </citation>
    <scope>NUCLEOTIDE SEQUENCE [LARGE SCALE GENOMIC DNA]</scope>
    <source>
        <strain evidence="5 6">JCM 11561</strain>
    </source>
</reference>
<evidence type="ECO:0000256" key="2">
    <source>
        <dbReference type="ARBA" id="ARBA00023125"/>
    </source>
</evidence>
<dbReference type="RefSeq" id="WP_202720515.1">
    <property type="nucleotide sequence ID" value="NZ_BPEX01000001.1"/>
</dbReference>
<dbReference type="PANTHER" id="PTHR44688">
    <property type="entry name" value="DNA-BINDING TRANSCRIPTIONAL ACTIVATOR DEVR_DOSR"/>
    <property type="match status" value="1"/>
</dbReference>
<proteinExistence type="predicted"/>
<evidence type="ECO:0000256" key="1">
    <source>
        <dbReference type="ARBA" id="ARBA00023015"/>
    </source>
</evidence>
<dbReference type="CDD" id="cd06170">
    <property type="entry name" value="LuxR_C_like"/>
    <property type="match status" value="1"/>
</dbReference>
<dbReference type="InterPro" id="IPR016032">
    <property type="entry name" value="Sig_transdc_resp-reg_C-effctor"/>
</dbReference>
<comment type="caution">
    <text evidence="5">The sequence shown here is derived from an EMBL/GenBank/DDBJ whole genome shotgun (WGS) entry which is preliminary data.</text>
</comment>
<dbReference type="SUPFAM" id="SSF46894">
    <property type="entry name" value="C-terminal effector domain of the bipartite response regulators"/>
    <property type="match status" value="1"/>
</dbReference>
<evidence type="ECO:0000259" key="4">
    <source>
        <dbReference type="PROSITE" id="PS50043"/>
    </source>
</evidence>
<name>A0ABS1SWJ5_9GAMM</name>
<dbReference type="PROSITE" id="PS50043">
    <property type="entry name" value="HTH_LUXR_2"/>
    <property type="match status" value="1"/>
</dbReference>
<evidence type="ECO:0000256" key="3">
    <source>
        <dbReference type="ARBA" id="ARBA00023163"/>
    </source>
</evidence>
<keyword evidence="2" id="KW-0238">DNA-binding</keyword>
<dbReference type="PANTHER" id="PTHR44688:SF16">
    <property type="entry name" value="DNA-BINDING TRANSCRIPTIONAL ACTIVATOR DEVR_DOSR"/>
    <property type="match status" value="1"/>
</dbReference>
<keyword evidence="3" id="KW-0804">Transcription</keyword>
<protein>
    <submittedName>
        <fullName evidence="5">Helix-turn-helix transcriptional regulator</fullName>
    </submittedName>
</protein>
<accession>A0ABS1SWJ5</accession>
<organism evidence="5 6">
    <name type="scientific">Shewanella schlegeliana</name>
    <dbReference type="NCBI Taxonomy" id="190308"/>
    <lineage>
        <taxon>Bacteria</taxon>
        <taxon>Pseudomonadati</taxon>
        <taxon>Pseudomonadota</taxon>
        <taxon>Gammaproteobacteria</taxon>
        <taxon>Alteromonadales</taxon>
        <taxon>Shewanellaceae</taxon>
        <taxon>Shewanella</taxon>
    </lineage>
</organism>
<dbReference type="InterPro" id="IPR036388">
    <property type="entry name" value="WH-like_DNA-bd_sf"/>
</dbReference>
<evidence type="ECO:0000313" key="5">
    <source>
        <dbReference type="EMBL" id="MBL4912274.1"/>
    </source>
</evidence>
<sequence length="260" mass="30132">MPAKPSQLVNHFIIEDFIKQLSRFGFTRFYYCILPCETDSESPETCELLTFSKAVNINKMRFAVASDSEILQYREEFLCRFSKKDKGFATSSPSIRKSQNPYLWPSNSVPQRQQLTFEQLLHRHQIASRLTFYQPLKNHKNWLSMYNLFSPLPNEEISQRLARDGEKLKQLLLEFADTFNSLALSAINPLINFRVLSPTCIQILELVAQGYSSEDIAKQIFMSERGVNYHLDRARIVLDAKNRTNLVSKAYQYGVLNTVI</sequence>
<dbReference type="Proteomes" id="UP000604898">
    <property type="component" value="Unassembled WGS sequence"/>
</dbReference>
<dbReference type="Pfam" id="PF00196">
    <property type="entry name" value="GerE"/>
    <property type="match status" value="1"/>
</dbReference>
<dbReference type="Gene3D" id="1.10.10.10">
    <property type="entry name" value="Winged helix-like DNA-binding domain superfamily/Winged helix DNA-binding domain"/>
    <property type="match status" value="1"/>
</dbReference>
<dbReference type="InterPro" id="IPR000792">
    <property type="entry name" value="Tscrpt_reg_LuxR_C"/>
</dbReference>
<dbReference type="SMART" id="SM00421">
    <property type="entry name" value="HTH_LUXR"/>
    <property type="match status" value="1"/>
</dbReference>
<feature type="domain" description="HTH luxR-type" evidence="4">
    <location>
        <begin position="189"/>
        <end position="254"/>
    </location>
</feature>
<keyword evidence="6" id="KW-1185">Reference proteome</keyword>